<dbReference type="GO" id="GO:0006355">
    <property type="term" value="P:regulation of DNA-templated transcription"/>
    <property type="evidence" value="ECO:0007669"/>
    <property type="project" value="InterPro"/>
</dbReference>
<feature type="domain" description="DDT" evidence="12">
    <location>
        <begin position="270"/>
        <end position="335"/>
    </location>
</feature>
<dbReference type="InterPro" id="IPR018501">
    <property type="entry name" value="DDT_dom"/>
</dbReference>
<evidence type="ECO:0000256" key="11">
    <source>
        <dbReference type="SAM" id="MobiDB-lite"/>
    </source>
</evidence>
<sequence>MAVVSKNQTQQQTPNPGGGVSRIEDSTNGKTCHQCRQKRTDLVGSCVTKKKDKTCPIKLCTKCILNRYGENAQEVALKKDWICPKCRGNCNCSYCMKKRGQKPTGILVHTAKKTGFSSVSELLKTSGSDKYFYTKKVKPEGVVVASPLKLDQENSVEQKHVSIKKSRKTKREELKDINNGCSNENVVVKKKSPKKIKISDSVHATTEVAKKVLAEGKKKKTTAKDIKENNVAEKIKRTKPALKKKQEDQVEIKLPQGNISITVSGIDLAPEDAGNVFQFLEFCSAFGKPLDLRKGQAECVIREMLSGRSKRRQQYSTLTQMIIQLLTVILEDKGETSVCLSATDPSWFTTIGECLSESEVKLDDFPPEMFEKGISQYEKLNSSKRLKLLNFLCDETLGTLVMRNCIDSQNIESVERKKEAKEKINAAKDKEKQLKQKLQDELAQAVKSKNGIPLLITERDAIVSRINAETQEVYSEMQNAIDMLSKKSQGSDDAVRINPVELDDNGLIFWRLKSYNDEQNILLQDLGSWNEVCPHEKWFSFSSEQKPEIEKYISFIRMKRVQAQKNASTIIT</sequence>
<evidence type="ECO:0000256" key="3">
    <source>
        <dbReference type="ARBA" id="ARBA00022490"/>
    </source>
</evidence>
<protein>
    <submittedName>
        <fullName evidence="13">DDT domain</fullName>
    </submittedName>
</protein>
<keyword evidence="7" id="KW-0805">Transcription regulation</keyword>
<feature type="coiled-coil region" evidence="10">
    <location>
        <begin position="410"/>
        <end position="487"/>
    </location>
</feature>
<dbReference type="Pfam" id="PF10497">
    <property type="entry name" value="zf-4CXXC_R1"/>
    <property type="match status" value="1"/>
</dbReference>
<evidence type="ECO:0000313" key="14">
    <source>
        <dbReference type="Proteomes" id="UP000694251"/>
    </source>
</evidence>
<dbReference type="SMART" id="SM00571">
    <property type="entry name" value="DDT"/>
    <property type="match status" value="1"/>
</dbReference>
<dbReference type="Proteomes" id="UP000694251">
    <property type="component" value="Chromosome 5"/>
</dbReference>
<accession>A0A8T2DI56</accession>
<keyword evidence="5" id="KW-0597">Phosphoprotein</keyword>
<feature type="region of interest" description="Disordered" evidence="11">
    <location>
        <begin position="1"/>
        <end position="28"/>
    </location>
</feature>
<evidence type="ECO:0000256" key="10">
    <source>
        <dbReference type="SAM" id="Coils"/>
    </source>
</evidence>
<dbReference type="AlphaFoldDB" id="A0A8T2DI56"/>
<evidence type="ECO:0000256" key="2">
    <source>
        <dbReference type="ARBA" id="ARBA00004496"/>
    </source>
</evidence>
<keyword evidence="9" id="KW-0539">Nucleus</keyword>
<comment type="subcellular location">
    <subcellularLocation>
        <location evidence="2">Cytoplasm</location>
    </subcellularLocation>
    <subcellularLocation>
        <location evidence="1">Nucleus</location>
    </subcellularLocation>
</comment>
<dbReference type="PANTHER" id="PTHR31169">
    <property type="entry name" value="OS05G0300700 PROTEIN"/>
    <property type="match status" value="1"/>
</dbReference>
<keyword evidence="8" id="KW-0804">Transcription</keyword>
<dbReference type="PANTHER" id="PTHR31169:SF8">
    <property type="entry name" value="ZINC-FINGER DOMAIN OF MONOAMINE-OXIDASE A REPRESSOR R1 PROTEIN"/>
    <property type="match status" value="1"/>
</dbReference>
<dbReference type="InterPro" id="IPR040221">
    <property type="entry name" value="CDCA7/CDA7L"/>
</dbReference>
<name>A0A8T2DI56_ARASU</name>
<evidence type="ECO:0000256" key="9">
    <source>
        <dbReference type="ARBA" id="ARBA00023242"/>
    </source>
</evidence>
<evidence type="ECO:0000256" key="7">
    <source>
        <dbReference type="ARBA" id="ARBA00023015"/>
    </source>
</evidence>
<reference evidence="13 14" key="1">
    <citation type="submission" date="2020-12" db="EMBL/GenBank/DDBJ databases">
        <title>Concerted genomic and epigenomic changes stabilize Arabidopsis allopolyploids.</title>
        <authorList>
            <person name="Chen Z."/>
        </authorList>
    </citation>
    <scope>NUCLEOTIDE SEQUENCE [LARGE SCALE GENOMIC DNA]</scope>
    <source>
        <strain evidence="13">As9502</strain>
        <tissue evidence="13">Leaf</tissue>
    </source>
</reference>
<dbReference type="InterPro" id="IPR018866">
    <property type="entry name" value="Znf-4CXXC_R1"/>
</dbReference>
<dbReference type="PROSITE" id="PS50827">
    <property type="entry name" value="DDT"/>
    <property type="match status" value="1"/>
</dbReference>
<comment type="caution">
    <text evidence="13">The sequence shown here is derived from an EMBL/GenBank/DDBJ whole genome shotgun (WGS) entry which is preliminary data.</text>
</comment>
<organism evidence="13 14">
    <name type="scientific">Arabidopsis suecica</name>
    <name type="common">Swedish thale-cress</name>
    <name type="synonym">Cardaminopsis suecica</name>
    <dbReference type="NCBI Taxonomy" id="45249"/>
    <lineage>
        <taxon>Eukaryota</taxon>
        <taxon>Viridiplantae</taxon>
        <taxon>Streptophyta</taxon>
        <taxon>Embryophyta</taxon>
        <taxon>Tracheophyta</taxon>
        <taxon>Spermatophyta</taxon>
        <taxon>Magnoliopsida</taxon>
        <taxon>eudicotyledons</taxon>
        <taxon>Gunneridae</taxon>
        <taxon>Pentapetalae</taxon>
        <taxon>rosids</taxon>
        <taxon>malvids</taxon>
        <taxon>Brassicales</taxon>
        <taxon>Brassicaceae</taxon>
        <taxon>Camelineae</taxon>
        <taxon>Arabidopsis</taxon>
    </lineage>
</organism>
<gene>
    <name evidence="13" type="ORF">ISN44_As05g032550</name>
</gene>
<evidence type="ECO:0000256" key="1">
    <source>
        <dbReference type="ARBA" id="ARBA00004123"/>
    </source>
</evidence>
<evidence type="ECO:0000256" key="6">
    <source>
        <dbReference type="ARBA" id="ARBA00022843"/>
    </source>
</evidence>
<keyword evidence="6" id="KW-0832">Ubl conjugation</keyword>
<keyword evidence="3" id="KW-0963">Cytoplasm</keyword>
<keyword evidence="14" id="KW-1185">Reference proteome</keyword>
<evidence type="ECO:0000256" key="4">
    <source>
        <dbReference type="ARBA" id="ARBA00022499"/>
    </source>
</evidence>
<proteinExistence type="predicted"/>
<evidence type="ECO:0000259" key="12">
    <source>
        <dbReference type="PROSITE" id="PS50827"/>
    </source>
</evidence>
<evidence type="ECO:0000256" key="5">
    <source>
        <dbReference type="ARBA" id="ARBA00022553"/>
    </source>
</evidence>
<dbReference type="GO" id="GO:0005634">
    <property type="term" value="C:nucleus"/>
    <property type="evidence" value="ECO:0007669"/>
    <property type="project" value="UniProtKB-SubCell"/>
</dbReference>
<evidence type="ECO:0000313" key="13">
    <source>
        <dbReference type="EMBL" id="KAG7611147.1"/>
    </source>
</evidence>
<dbReference type="EMBL" id="JAEFBJ010000005">
    <property type="protein sequence ID" value="KAG7611147.1"/>
    <property type="molecule type" value="Genomic_DNA"/>
</dbReference>
<dbReference type="GO" id="GO:0005737">
    <property type="term" value="C:cytoplasm"/>
    <property type="evidence" value="ECO:0007669"/>
    <property type="project" value="UniProtKB-SubCell"/>
</dbReference>
<dbReference type="OrthoDB" id="298344at2759"/>
<keyword evidence="10" id="KW-0175">Coiled coil</keyword>
<evidence type="ECO:0000256" key="8">
    <source>
        <dbReference type="ARBA" id="ARBA00023163"/>
    </source>
</evidence>
<keyword evidence="4" id="KW-1017">Isopeptide bond</keyword>